<comment type="caution">
    <text evidence="1">The sequence shown here is derived from an EMBL/GenBank/DDBJ whole genome shotgun (WGS) entry which is preliminary data.</text>
</comment>
<dbReference type="AlphaFoldDB" id="A0A0A1Z3N1"/>
<reference evidence="1 2" key="1">
    <citation type="journal article" date="2013" name="Genome Announc.">
        <title>Draft Genome Sequence of Pseudomonas fluorescens LMG 5329, a White Line-Inducing Principle-Producing Bioindicator for the Mushroom Pathogen Pseudomonas tolaasii.</title>
        <authorList>
            <person name="Ghequire M.G."/>
            <person name="Rokni-Zadeh H."/>
            <person name="Zarrineh P."/>
            <person name="De Mot R."/>
        </authorList>
    </citation>
    <scope>NUCLEOTIDE SEQUENCE [LARGE SCALE GENOMIC DNA]</scope>
    <source>
        <strain evidence="1 2">LMG 5329</strain>
    </source>
</reference>
<gene>
    <name evidence="1" type="ORF">K814_0106350</name>
</gene>
<dbReference type="RefSeq" id="WP_080642362.1">
    <property type="nucleotide sequence ID" value="NZ_ASGY01000046.1"/>
</dbReference>
<dbReference type="Proteomes" id="UP000030060">
    <property type="component" value="Unassembled WGS sequence"/>
</dbReference>
<sequence length="97" mass="10767">MPLYGLSILEMRHLIECTFLPIRCKCTLAGTGSPALSIQIISLVDNCTELLIAIIDINSLNTSRDIANLVAEIKYELHNKTPLHPILTSLSKQRSHL</sequence>
<evidence type="ECO:0000313" key="1">
    <source>
        <dbReference type="EMBL" id="KGE68798.1"/>
    </source>
</evidence>
<dbReference type="Pfam" id="PF07865">
    <property type="entry name" value="DUF1652"/>
    <property type="match status" value="1"/>
</dbReference>
<dbReference type="InterPro" id="IPR012448">
    <property type="entry name" value="DUF1652"/>
</dbReference>
<name>A0A0A1Z3N1_PSEFL</name>
<proteinExistence type="predicted"/>
<dbReference type="OrthoDB" id="6993535at2"/>
<evidence type="ECO:0000313" key="2">
    <source>
        <dbReference type="Proteomes" id="UP000030060"/>
    </source>
</evidence>
<protein>
    <submittedName>
        <fullName evidence="1">Uncharacterized protein</fullName>
    </submittedName>
</protein>
<accession>A0A0A1Z3N1</accession>
<organism evidence="1 2">
    <name type="scientific">Pseudomonas fluorescens LMG 5329</name>
    <dbReference type="NCBI Taxonomy" id="1324332"/>
    <lineage>
        <taxon>Bacteria</taxon>
        <taxon>Pseudomonadati</taxon>
        <taxon>Pseudomonadota</taxon>
        <taxon>Gammaproteobacteria</taxon>
        <taxon>Pseudomonadales</taxon>
        <taxon>Pseudomonadaceae</taxon>
        <taxon>Pseudomonas</taxon>
    </lineage>
</organism>
<dbReference type="EMBL" id="ASGY01000046">
    <property type="protein sequence ID" value="KGE68798.1"/>
    <property type="molecule type" value="Genomic_DNA"/>
</dbReference>